<dbReference type="RefSeq" id="WP_119372391.1">
    <property type="nucleotide sequence ID" value="NZ_CP040792.1"/>
</dbReference>
<accession>A0ABX9N9N5</accession>
<proteinExistence type="predicted"/>
<gene>
    <name evidence="2" type="ORF">DZF98_02645</name>
</gene>
<feature type="region of interest" description="Disordered" evidence="1">
    <location>
        <begin position="88"/>
        <end position="114"/>
    </location>
</feature>
<dbReference type="EMBL" id="QWEE01000019">
    <property type="protein sequence ID" value="RII94050.1"/>
    <property type="molecule type" value="Genomic_DNA"/>
</dbReference>
<dbReference type="Gene3D" id="3.40.190.10">
    <property type="entry name" value="Periplasmic binding protein-like II"/>
    <property type="match status" value="1"/>
</dbReference>
<sequence length="114" mass="11890">MKHITYAEKSLLVGDATADALLEYAAALSSRGRGESVTVHAISSDGDEVDATFLLGAGAPFMAETTTSTITEPDNDATVDAIRADLQRMQHPESVSPYAGEDDAPHDLGGLADI</sequence>
<keyword evidence="3" id="KW-1185">Reference proteome</keyword>
<name>A0ABX9N9N5_9MICO</name>
<protein>
    <submittedName>
        <fullName evidence="2">Uncharacterized protein</fullName>
    </submittedName>
</protein>
<dbReference type="Proteomes" id="UP000265355">
    <property type="component" value="Unassembled WGS sequence"/>
</dbReference>
<comment type="caution">
    <text evidence="2">The sequence shown here is derived from an EMBL/GenBank/DDBJ whole genome shotgun (WGS) entry which is preliminary data.</text>
</comment>
<evidence type="ECO:0000256" key="1">
    <source>
        <dbReference type="SAM" id="MobiDB-lite"/>
    </source>
</evidence>
<evidence type="ECO:0000313" key="2">
    <source>
        <dbReference type="EMBL" id="RII94050.1"/>
    </source>
</evidence>
<organism evidence="2 3">
    <name type="scientific">Clavibacter californiensis</name>
    <dbReference type="NCBI Taxonomy" id="1401995"/>
    <lineage>
        <taxon>Bacteria</taxon>
        <taxon>Bacillati</taxon>
        <taxon>Actinomycetota</taxon>
        <taxon>Actinomycetes</taxon>
        <taxon>Micrococcales</taxon>
        <taxon>Microbacteriaceae</taxon>
        <taxon>Clavibacter</taxon>
    </lineage>
</organism>
<reference evidence="2 3" key="1">
    <citation type="submission" date="2018-08" db="EMBL/GenBank/DDBJ databases">
        <title>Genome Sequence of Clavibacter michiganensis Subspecies type strains, and the Atypical Peach-Colored Strains Isolated from Tomato.</title>
        <authorList>
            <person name="Osdaghi E."/>
            <person name="Portier P."/>
            <person name="Briand M."/>
            <person name="Jacques M.-A."/>
        </authorList>
    </citation>
    <scope>NUCLEOTIDE SEQUENCE [LARGE SCALE GENOMIC DNA]</scope>
    <source>
        <strain evidence="2 3">CFBP 8216</strain>
    </source>
</reference>
<evidence type="ECO:0000313" key="3">
    <source>
        <dbReference type="Proteomes" id="UP000265355"/>
    </source>
</evidence>